<evidence type="ECO:0000313" key="4">
    <source>
        <dbReference type="Proteomes" id="UP000522262"/>
    </source>
</evidence>
<protein>
    <submittedName>
        <fullName evidence="3">Tetratricopeptide-like helical</fullName>
    </submittedName>
</protein>
<feature type="domain" description="CHAT" evidence="2">
    <location>
        <begin position="1068"/>
        <end position="1354"/>
    </location>
</feature>
<dbReference type="InterPro" id="IPR024983">
    <property type="entry name" value="CHAT_dom"/>
</dbReference>
<evidence type="ECO:0000259" key="2">
    <source>
        <dbReference type="Pfam" id="PF12770"/>
    </source>
</evidence>
<comment type="caution">
    <text evidence="3">The sequence shown here is derived from an EMBL/GenBank/DDBJ whole genome shotgun (WGS) entry which is preliminary data.</text>
</comment>
<dbReference type="InterPro" id="IPR011990">
    <property type="entry name" value="TPR-like_helical_dom_sf"/>
</dbReference>
<reference evidence="3 4" key="1">
    <citation type="submission" date="2020-05" db="EMBL/GenBank/DDBJ databases">
        <title>Identification and distribution of gene clusters putatively required for synthesis of sphingolipid metabolism inhibitors in phylogenetically diverse species of the filamentous fungus Fusarium.</title>
        <authorList>
            <person name="Kim H.-S."/>
            <person name="Busman M."/>
            <person name="Brown D.W."/>
            <person name="Divon H."/>
            <person name="Uhlig S."/>
            <person name="Proctor R.H."/>
        </authorList>
    </citation>
    <scope>NUCLEOTIDE SEQUENCE [LARGE SCALE GENOMIC DNA]</scope>
    <source>
        <strain evidence="3 4">NRRL 53147</strain>
    </source>
</reference>
<proteinExistence type="predicted"/>
<organism evidence="3 4">
    <name type="scientific">Fusarium mexicanum</name>
    <dbReference type="NCBI Taxonomy" id="751941"/>
    <lineage>
        <taxon>Eukaryota</taxon>
        <taxon>Fungi</taxon>
        <taxon>Dikarya</taxon>
        <taxon>Ascomycota</taxon>
        <taxon>Pezizomycotina</taxon>
        <taxon>Sordariomycetes</taxon>
        <taxon>Hypocreomycetidae</taxon>
        <taxon>Hypocreales</taxon>
        <taxon>Nectriaceae</taxon>
        <taxon>Fusarium</taxon>
        <taxon>Fusarium fujikuroi species complex</taxon>
    </lineage>
</organism>
<evidence type="ECO:0000256" key="1">
    <source>
        <dbReference type="SAM" id="MobiDB-lite"/>
    </source>
</evidence>
<dbReference type="Pfam" id="PF12770">
    <property type="entry name" value="CHAT"/>
    <property type="match status" value="1"/>
</dbReference>
<gene>
    <name evidence="3" type="ORF">FMEXI_7703</name>
</gene>
<dbReference type="EMBL" id="JAAOAM010000173">
    <property type="protein sequence ID" value="KAF5542004.1"/>
    <property type="molecule type" value="Genomic_DNA"/>
</dbReference>
<dbReference type="Proteomes" id="UP000522262">
    <property type="component" value="Unassembled WGS sequence"/>
</dbReference>
<name>A0A8H5MUT3_9HYPO</name>
<feature type="region of interest" description="Disordered" evidence="1">
    <location>
        <begin position="943"/>
        <end position="962"/>
    </location>
</feature>
<sequence>MPLVSLADLAHAGRDAYARFQLDEDVDTLTQAIGCLKIVNDHSQLPTVLADLGVYLHDRYGLTGNSSDLEEAIIFESQSLARMGPEYSSRARILNNLGQFYNSRFESTLTPSDLQQAIAQTHLAVMEAVKHDDETAAQYLDFLLELVATQTSYYATEDDSTEAFDKVEELLDAGRAITKARHYDQIANLYYIKSEITSQLSELLKAISHAESALAATGDDTSYRAIRLTNLANYQLTLYEKTFQGDILRDAIQNTREAVEVASHGTDNALVEKMALASALHHKYHCWGQVDDLDEAIEIGLQVVTATDPQDEDWMDRMQNLSLFVRTGYKADGAIDDLTLPIDLLQQAMHNEGLSLEAQTRSAAMALDLLEVKYEATRSDQDFNLALNAYNTAIQHQYEEHAIPDPIWKRQSRATGKMSTLFRKRFECFKDTRDIDTSVILARSILSVENSLHINDCASALALALWTDFRFRGGLEKLDEAVDLAKSIAQRQASRGADYLGSLNNLSGICQTRYDATGNEADLQTCLDSALEGVRAMVPNGDVILRIAMLLSASLAYISKAERFGDLENVQLAVRYALDARDLATDRRLPVDLSTSLDLTLSQALTLRYQHLQALADLADAVETLQHASATSSEYFLFPIVLNNLGEALRTQFSRIGHVDCLVDAVGALEQALGISPPDDPAKAMYRSNLSLTLFDLFKLTKDGETLESSIESSEKAIRETKSGDTQLPERLNTSGCLYSARFEITNQNPDMDKAISRTQAAIDATPPDNPQCAKYYNNLGGYFMRRSLARELDHTVSSEEDMKASLQAYRHLLYMAGATPLERVGAGYSASSIAYNNKDLEAAQEIIQKTIEMLPKISPLALDRSDQEHALSGISGLSSYATSIALEASSDASRALQLQEAGRGVIAGLAISARNDISDLEAHAPEIATEYKTCRDLLSSQVPASSMRSSGHSSNGHGANRYELNTRLDALEDRIRREVPGFANFQQPLSTGDLRKLASKGTVVSFNVSYIRSDAFIITQSDITSIPLPDLKEEDLKSNARLFLEDPMITKGGLKTKNARNMLLLGVLKWLWNVAVYPILEALGIQRSPAGKNLPRMWWTASGLMALMPIHAAGDHISEGAPNIFDFVIPSYTTTLRALAYAREMDWKPLRGDGSEFAFIASPNNARSNTPLTVEESARELSDTVQQHCKTKVVVGPTKPETLEILESCSAVYFGCHGQSVSTQPCRSFLQLGTDEDSHLTIQEIQGSRLRKAQLAYLSACDTANVSARHLVDEVVHIAGAFSLLGFRQVVGTFWQAKNTPARLVAKRFYEELMLGDGEDDDCVARAYHTAVMELRASNMQDPLVWATFAHFGA</sequence>
<dbReference type="Gene3D" id="1.25.40.10">
    <property type="entry name" value="Tetratricopeptide repeat domain"/>
    <property type="match status" value="1"/>
</dbReference>
<accession>A0A8H5MUT3</accession>
<feature type="compositionally biased region" description="Low complexity" evidence="1">
    <location>
        <begin position="945"/>
        <end position="962"/>
    </location>
</feature>
<evidence type="ECO:0000313" key="3">
    <source>
        <dbReference type="EMBL" id="KAF5542004.1"/>
    </source>
</evidence>
<keyword evidence="4" id="KW-1185">Reference proteome</keyword>